<dbReference type="Pfam" id="PF01514">
    <property type="entry name" value="YscJ_FliF"/>
    <property type="match status" value="1"/>
</dbReference>
<evidence type="ECO:0000256" key="9">
    <source>
        <dbReference type="ARBA" id="ARBA00023288"/>
    </source>
</evidence>
<evidence type="ECO:0000256" key="2">
    <source>
        <dbReference type="ARBA" id="ARBA00009509"/>
    </source>
</evidence>
<dbReference type="RefSeq" id="WP_016537908.1">
    <property type="nucleotide sequence ID" value="NZ_KE161030.1"/>
</dbReference>
<keyword evidence="9 10" id="KW-0449">Lipoprotein</keyword>
<dbReference type="PROSITE" id="PS51257">
    <property type="entry name" value="PROKAR_LIPOPROTEIN"/>
    <property type="match status" value="1"/>
</dbReference>
<dbReference type="PANTHER" id="PTHR30046">
    <property type="entry name" value="FLAGELLAR M-RING PROTEIN"/>
    <property type="match status" value="1"/>
</dbReference>
<name>S3IQY0_9ENTR</name>
<keyword evidence="5" id="KW-0653">Protein transport</keyword>
<dbReference type="InterPro" id="IPR045851">
    <property type="entry name" value="AMP-bd_C_sf"/>
</dbReference>
<evidence type="ECO:0000259" key="12">
    <source>
        <dbReference type="Pfam" id="PF01514"/>
    </source>
</evidence>
<dbReference type="EMBL" id="ATDT01000032">
    <property type="protein sequence ID" value="EPF14981.1"/>
    <property type="molecule type" value="Genomic_DNA"/>
</dbReference>
<comment type="subcellular location">
    <subcellularLocation>
        <location evidence="1">Cell outer membrane</location>
        <topology evidence="1">Lipid-anchor</topology>
    </subcellularLocation>
</comment>
<keyword evidence="7 10" id="KW-0564">Palmitate</keyword>
<evidence type="ECO:0000256" key="5">
    <source>
        <dbReference type="ARBA" id="ARBA00022927"/>
    </source>
</evidence>
<sequence>MMKKLYLVLPLMILLLTGCKQEQLLKGLDQSQANEVIALLQRNNISADKKDSEKEGFSVSVDPKDFAAAVDLMSTYGLPRAPKMEIAQMFPADSLVSSPRAEKARLYSGIEQRLAQSLLSIRGVVSARVHVSYDFDAGEGERNKKPVHLSSLLNYDERIVDPSLLIGDVKRFLKNSFDNIDYDNISVVLSKTEDVQRVPPVVAPDKSFSVTSLLLIVGLLFASALLFILFFKKNGHSLKETMRRRPIFHKNERSGGGAITGDDVPDKSDLEPEKGHSDAEPGADFKGSNDAR</sequence>
<keyword evidence="3" id="KW-0813">Transport</keyword>
<comment type="similarity">
    <text evidence="2 10">Belongs to the YscJ lipoprotein family.</text>
</comment>
<dbReference type="Gene3D" id="3.30.70.1530">
    <property type="entry name" value="Hypothetical protein rpa1041"/>
    <property type="match status" value="1"/>
</dbReference>
<accession>S3IQY0</accession>
<keyword evidence="6 10" id="KW-0472">Membrane</keyword>
<gene>
    <name evidence="13" type="ORF">HMPREF0201_03649</name>
</gene>
<evidence type="ECO:0000256" key="3">
    <source>
        <dbReference type="ARBA" id="ARBA00022448"/>
    </source>
</evidence>
<keyword evidence="10" id="KW-1133">Transmembrane helix</keyword>
<evidence type="ECO:0000313" key="14">
    <source>
        <dbReference type="Proteomes" id="UP000014585"/>
    </source>
</evidence>
<dbReference type="NCBIfam" id="TIGR02544">
    <property type="entry name" value="III_secr_YscJ"/>
    <property type="match status" value="1"/>
</dbReference>
<dbReference type="NCBIfam" id="NF011852">
    <property type="entry name" value="PRK15324.1"/>
    <property type="match status" value="1"/>
</dbReference>
<dbReference type="InterPro" id="IPR006182">
    <property type="entry name" value="FliF_N_dom"/>
</dbReference>
<dbReference type="AlphaFoldDB" id="S3IQY0"/>
<reference evidence="13 14" key="1">
    <citation type="submission" date="2013-04" db="EMBL/GenBank/DDBJ databases">
        <authorList>
            <person name="Weinstock G."/>
            <person name="Sodergren E."/>
            <person name="Lobos E.A."/>
            <person name="Fulton L."/>
            <person name="Fulton R."/>
            <person name="Courtney L."/>
            <person name="Fronick C."/>
            <person name="O'Laughlin M."/>
            <person name="Godfrey J."/>
            <person name="Wilson R.M."/>
            <person name="Miner T."/>
            <person name="Farmer C."/>
            <person name="Delehaunty K."/>
            <person name="Cordes M."/>
            <person name="Minx P."/>
            <person name="Tomlinson C."/>
            <person name="Chen J."/>
            <person name="Wollam A."/>
            <person name="Pepin K.H."/>
            <person name="Palsikar V.B."/>
            <person name="Zhang X."/>
            <person name="Suruliraj S."/>
            <person name="Perna N.T."/>
            <person name="Plunkett G."/>
            <person name="Warren W."/>
            <person name="Mitreva M."/>
            <person name="Mardis E.R."/>
            <person name="Wilson R.K."/>
        </authorList>
    </citation>
    <scope>NUCLEOTIDE SEQUENCE [LARGE SCALE GENOMIC DNA]</scope>
    <source>
        <strain evidence="13 14">DSM 4568</strain>
    </source>
</reference>
<evidence type="ECO:0000256" key="6">
    <source>
        <dbReference type="ARBA" id="ARBA00023136"/>
    </source>
</evidence>
<feature type="signal peptide" evidence="10">
    <location>
        <begin position="1"/>
        <end position="22"/>
    </location>
</feature>
<evidence type="ECO:0000256" key="11">
    <source>
        <dbReference type="SAM" id="MobiDB-lite"/>
    </source>
</evidence>
<dbReference type="PATRIC" id="fig|566551.4.peg.3331"/>
<dbReference type="Proteomes" id="UP000014585">
    <property type="component" value="Unassembled WGS sequence"/>
</dbReference>
<evidence type="ECO:0000256" key="1">
    <source>
        <dbReference type="ARBA" id="ARBA00004459"/>
    </source>
</evidence>
<dbReference type="GO" id="GO:0009306">
    <property type="term" value="P:protein secretion"/>
    <property type="evidence" value="ECO:0007669"/>
    <property type="project" value="InterPro"/>
</dbReference>
<dbReference type="PANTHER" id="PTHR30046:SF3">
    <property type="entry name" value="SECRETION SYSTEM APPARATUS LIPOPROTEIN SSAJ"/>
    <property type="match status" value="1"/>
</dbReference>
<feature type="compositionally biased region" description="Basic and acidic residues" evidence="11">
    <location>
        <begin position="264"/>
        <end position="279"/>
    </location>
</feature>
<organism evidence="13 14">
    <name type="scientific">Cedecea davisae DSM 4568</name>
    <dbReference type="NCBI Taxonomy" id="566551"/>
    <lineage>
        <taxon>Bacteria</taxon>
        <taxon>Pseudomonadati</taxon>
        <taxon>Pseudomonadota</taxon>
        <taxon>Gammaproteobacteria</taxon>
        <taxon>Enterobacterales</taxon>
        <taxon>Enterobacteriaceae</taxon>
        <taxon>Cedecea</taxon>
    </lineage>
</organism>
<feature type="chain" id="PRO_5011021099" description="Lipoprotein" evidence="10">
    <location>
        <begin position="23"/>
        <end position="292"/>
    </location>
</feature>
<dbReference type="InterPro" id="IPR043427">
    <property type="entry name" value="YscJ/FliF"/>
</dbReference>
<dbReference type="Gene3D" id="3.30.300.30">
    <property type="match status" value="1"/>
</dbReference>
<comment type="caution">
    <text evidence="13">The sequence shown here is derived from an EMBL/GenBank/DDBJ whole genome shotgun (WGS) entry which is preliminary data.</text>
</comment>
<feature type="region of interest" description="Disordered" evidence="11">
    <location>
        <begin position="249"/>
        <end position="292"/>
    </location>
</feature>
<protein>
    <recommendedName>
        <fullName evidence="10">Lipoprotein</fullName>
    </recommendedName>
</protein>
<keyword evidence="8 10" id="KW-0998">Cell outer membrane</keyword>
<proteinExistence type="inferred from homology"/>
<dbReference type="InterPro" id="IPR003282">
    <property type="entry name" value="T3SS_SctJ"/>
</dbReference>
<feature type="transmembrane region" description="Helical" evidence="10">
    <location>
        <begin position="208"/>
        <end position="231"/>
    </location>
</feature>
<dbReference type="PRINTS" id="PR01338">
    <property type="entry name" value="TYPE3OMKPROT"/>
</dbReference>
<evidence type="ECO:0000256" key="7">
    <source>
        <dbReference type="ARBA" id="ARBA00023139"/>
    </source>
</evidence>
<dbReference type="HOGENOM" id="CLU_073268_2_0_6"/>
<keyword evidence="4 10" id="KW-0732">Signal</keyword>
<dbReference type="GO" id="GO:0009279">
    <property type="term" value="C:cell outer membrane"/>
    <property type="evidence" value="ECO:0007669"/>
    <property type="project" value="UniProtKB-SubCell"/>
</dbReference>
<evidence type="ECO:0000256" key="8">
    <source>
        <dbReference type="ARBA" id="ARBA00023237"/>
    </source>
</evidence>
<dbReference type="STRING" id="566551.HMPREF0201_03649"/>
<evidence type="ECO:0000313" key="13">
    <source>
        <dbReference type="EMBL" id="EPF14981.1"/>
    </source>
</evidence>
<evidence type="ECO:0000256" key="10">
    <source>
        <dbReference type="RuleBase" id="RU364102"/>
    </source>
</evidence>
<keyword evidence="10" id="KW-0812">Transmembrane</keyword>
<evidence type="ECO:0000256" key="4">
    <source>
        <dbReference type="ARBA" id="ARBA00022729"/>
    </source>
</evidence>
<feature type="domain" description="Flagellar M-ring N-terminal" evidence="12">
    <location>
        <begin position="20"/>
        <end position="189"/>
    </location>
</feature>